<protein>
    <submittedName>
        <fullName evidence="2">Uncharacterized protein</fullName>
    </submittedName>
</protein>
<dbReference type="EMBL" id="BMGH01000001">
    <property type="protein sequence ID" value="GGD08654.1"/>
    <property type="molecule type" value="Genomic_DNA"/>
</dbReference>
<keyword evidence="1" id="KW-1133">Transmembrane helix</keyword>
<reference evidence="2" key="1">
    <citation type="journal article" date="2014" name="Int. J. Syst. Evol. Microbiol.">
        <title>Complete genome sequence of Corynebacterium casei LMG S-19264T (=DSM 44701T), isolated from a smear-ripened cheese.</title>
        <authorList>
            <consortium name="US DOE Joint Genome Institute (JGI-PGF)"/>
            <person name="Walter F."/>
            <person name="Albersmeier A."/>
            <person name="Kalinowski J."/>
            <person name="Ruckert C."/>
        </authorList>
    </citation>
    <scope>NUCLEOTIDE SEQUENCE</scope>
    <source>
        <strain evidence="2">CGMCC 1.12921</strain>
    </source>
</reference>
<evidence type="ECO:0000313" key="3">
    <source>
        <dbReference type="Proteomes" id="UP000613582"/>
    </source>
</evidence>
<evidence type="ECO:0000256" key="1">
    <source>
        <dbReference type="SAM" id="Phobius"/>
    </source>
</evidence>
<reference evidence="2" key="2">
    <citation type="submission" date="2020-09" db="EMBL/GenBank/DDBJ databases">
        <authorList>
            <person name="Sun Q."/>
            <person name="Zhou Y."/>
        </authorList>
    </citation>
    <scope>NUCLEOTIDE SEQUENCE</scope>
    <source>
        <strain evidence="2">CGMCC 1.12921</strain>
    </source>
</reference>
<feature type="transmembrane region" description="Helical" evidence="1">
    <location>
        <begin position="83"/>
        <end position="113"/>
    </location>
</feature>
<evidence type="ECO:0000313" key="2">
    <source>
        <dbReference type="EMBL" id="GGD08654.1"/>
    </source>
</evidence>
<dbReference type="RefSeq" id="WP_188158847.1">
    <property type="nucleotide sequence ID" value="NZ_BMGH01000001.1"/>
</dbReference>
<feature type="transmembrane region" description="Helical" evidence="1">
    <location>
        <begin position="12"/>
        <end position="35"/>
    </location>
</feature>
<feature type="transmembrane region" description="Helical" evidence="1">
    <location>
        <begin position="42"/>
        <end position="63"/>
    </location>
</feature>
<keyword evidence="1" id="KW-0472">Membrane</keyword>
<sequence>MLSQILNDLGTAISMVLDFNNIFMVIAVLVISVFTGLRMGNYGNVFGAVMESTVLLAIVTYLWNWLSTPGRFNVTVWESETILAWNNLMGLTGMALVGYLCVFFILVSAVYLIKAIASR</sequence>
<name>A0A8J2V1K9_9PROT</name>
<dbReference type="Proteomes" id="UP000613582">
    <property type="component" value="Unassembled WGS sequence"/>
</dbReference>
<dbReference type="AlphaFoldDB" id="A0A8J2V1K9"/>
<comment type="caution">
    <text evidence="2">The sequence shown here is derived from an EMBL/GenBank/DDBJ whole genome shotgun (WGS) entry which is preliminary data.</text>
</comment>
<keyword evidence="1" id="KW-0812">Transmembrane</keyword>
<proteinExistence type="predicted"/>
<gene>
    <name evidence="2" type="ORF">GCM10011342_16840</name>
</gene>
<keyword evidence="3" id="KW-1185">Reference proteome</keyword>
<accession>A0A8J2V1K9</accession>
<organism evidence="2 3">
    <name type="scientific">Aquisalinus flavus</name>
    <dbReference type="NCBI Taxonomy" id="1526572"/>
    <lineage>
        <taxon>Bacteria</taxon>
        <taxon>Pseudomonadati</taxon>
        <taxon>Pseudomonadota</taxon>
        <taxon>Alphaproteobacteria</taxon>
        <taxon>Parvularculales</taxon>
        <taxon>Parvularculaceae</taxon>
        <taxon>Aquisalinus</taxon>
    </lineage>
</organism>